<dbReference type="InterPro" id="IPR017946">
    <property type="entry name" value="PLC-like_Pdiesterase_TIM-brl"/>
</dbReference>
<dbReference type="CDD" id="cd08563">
    <property type="entry name" value="GDPD_TtGDE_like"/>
    <property type="match status" value="1"/>
</dbReference>
<dbReference type="Gene3D" id="3.20.20.190">
    <property type="entry name" value="Phosphatidylinositol (PI) phosphodiesterase"/>
    <property type="match status" value="1"/>
</dbReference>
<dbReference type="Proteomes" id="UP001589838">
    <property type="component" value="Unassembled WGS sequence"/>
</dbReference>
<dbReference type="PROSITE" id="PS51704">
    <property type="entry name" value="GP_PDE"/>
    <property type="match status" value="1"/>
</dbReference>
<dbReference type="PROSITE" id="PS50007">
    <property type="entry name" value="PIPLC_X_DOMAIN"/>
    <property type="match status" value="1"/>
</dbReference>
<proteinExistence type="predicted"/>
<dbReference type="RefSeq" id="WP_335963865.1">
    <property type="nucleotide sequence ID" value="NZ_JAXBLX010000066.1"/>
</dbReference>
<dbReference type="InterPro" id="IPR030395">
    <property type="entry name" value="GP_PDE_dom"/>
</dbReference>
<dbReference type="Pfam" id="PF03009">
    <property type="entry name" value="GDPD"/>
    <property type="match status" value="1"/>
</dbReference>
<keyword evidence="3" id="KW-1185">Reference proteome</keyword>
<protein>
    <submittedName>
        <fullName evidence="2">Glycerophosphodiester phosphodiesterase</fullName>
    </submittedName>
</protein>
<feature type="domain" description="GP-PDE" evidence="1">
    <location>
        <begin position="4"/>
        <end position="240"/>
    </location>
</feature>
<dbReference type="SUPFAM" id="SSF51695">
    <property type="entry name" value="PLC-like phosphodiesterases"/>
    <property type="match status" value="1"/>
</dbReference>
<sequence length="240" mass="27685">MSQTKIFAHRGFSSQFPENTMIAFQTALEVGVDGIEFDVQLSKDHVPVIIHDHTLDRTSTGSGVVGHYSLQELKQFSAGSWFHEQFKEEQIPTLEEIFLWATNNALQLNVELKGYVWERQKLISIVFPLIKKYGLQNRVIVSSFDHKVIHLWNKQFPTIETGIIVKAALHNPKLYVQQIATLGYHFYYMSLTTEEAEQLINSGIRLRPYTVNDKNWIRTFVNLKCEAIITDYPDLALSLR</sequence>
<gene>
    <name evidence="2" type="ORF">ACFFHM_18270</name>
</gene>
<dbReference type="EMBL" id="JBHLUX010000074">
    <property type="protein sequence ID" value="MFC0472374.1"/>
    <property type="molecule type" value="Genomic_DNA"/>
</dbReference>
<evidence type="ECO:0000313" key="3">
    <source>
        <dbReference type="Proteomes" id="UP001589838"/>
    </source>
</evidence>
<organism evidence="2 3">
    <name type="scientific">Halalkalibacter kiskunsagensis</name>
    <dbReference type="NCBI Taxonomy" id="1548599"/>
    <lineage>
        <taxon>Bacteria</taxon>
        <taxon>Bacillati</taxon>
        <taxon>Bacillota</taxon>
        <taxon>Bacilli</taxon>
        <taxon>Bacillales</taxon>
        <taxon>Bacillaceae</taxon>
        <taxon>Halalkalibacter</taxon>
    </lineage>
</organism>
<dbReference type="PANTHER" id="PTHR46211">
    <property type="entry name" value="GLYCEROPHOSPHORYL DIESTER PHOSPHODIESTERASE"/>
    <property type="match status" value="1"/>
</dbReference>
<dbReference type="PANTHER" id="PTHR46211:SF1">
    <property type="entry name" value="GLYCEROPHOSPHODIESTER PHOSPHODIESTERASE, CYTOPLASMIC"/>
    <property type="match status" value="1"/>
</dbReference>
<evidence type="ECO:0000313" key="2">
    <source>
        <dbReference type="EMBL" id="MFC0472374.1"/>
    </source>
</evidence>
<accession>A0ABV6KGF4</accession>
<comment type="caution">
    <text evidence="2">The sequence shown here is derived from an EMBL/GenBank/DDBJ whole genome shotgun (WGS) entry which is preliminary data.</text>
</comment>
<reference evidence="2 3" key="1">
    <citation type="submission" date="2024-09" db="EMBL/GenBank/DDBJ databases">
        <authorList>
            <person name="Sun Q."/>
            <person name="Mori K."/>
        </authorList>
    </citation>
    <scope>NUCLEOTIDE SEQUENCE [LARGE SCALE GENOMIC DNA]</scope>
    <source>
        <strain evidence="2 3">NCAIM B.02610</strain>
    </source>
</reference>
<name>A0ABV6KGF4_9BACI</name>
<evidence type="ECO:0000259" key="1">
    <source>
        <dbReference type="PROSITE" id="PS51704"/>
    </source>
</evidence>